<keyword evidence="2 5" id="KW-0472">Membrane</keyword>
<reference evidence="6 7" key="1">
    <citation type="submission" date="2016-08" db="EMBL/GenBank/DDBJ databases">
        <title>A Parts List for Fungal Cellulosomes Revealed by Comparative Genomics.</title>
        <authorList>
            <consortium name="DOE Joint Genome Institute"/>
            <person name="Haitjema C.H."/>
            <person name="Gilmore S.P."/>
            <person name="Henske J.K."/>
            <person name="Solomon K.V."/>
            <person name="De Groot R."/>
            <person name="Kuo A."/>
            <person name="Mondo S.J."/>
            <person name="Salamov A.A."/>
            <person name="Labutti K."/>
            <person name="Zhao Z."/>
            <person name="Chiniquy J."/>
            <person name="Barry K."/>
            <person name="Brewer H.M."/>
            <person name="Purvine S.O."/>
            <person name="Wright A.T."/>
            <person name="Boxma B."/>
            <person name="Van Alen T."/>
            <person name="Hackstein J.H."/>
            <person name="Baker S.E."/>
            <person name="Grigoriev I.V."/>
            <person name="O'Malley M.A."/>
        </authorList>
    </citation>
    <scope>NUCLEOTIDE SEQUENCE [LARGE SCALE GENOMIC DNA]</scope>
    <source>
        <strain evidence="6 7">G1</strain>
    </source>
</reference>
<dbReference type="EMBL" id="MCOG01000357">
    <property type="protein sequence ID" value="ORY13782.1"/>
    <property type="molecule type" value="Genomic_DNA"/>
</dbReference>
<evidence type="ECO:0000256" key="3">
    <source>
        <dbReference type="ARBA" id="ARBA00023140"/>
    </source>
</evidence>
<protein>
    <submittedName>
        <fullName evidence="6">Peroxisomal biogenesis factor 11</fullName>
    </submittedName>
</protein>
<dbReference type="STRING" id="1754190.A0A1Y1ZU85"/>
<dbReference type="Pfam" id="PF05648">
    <property type="entry name" value="PEX11"/>
    <property type="match status" value="1"/>
</dbReference>
<keyword evidence="3" id="KW-0576">Peroxisome</keyword>
<comment type="caution">
    <text evidence="6">The sequence shown here is derived from an EMBL/GenBank/DDBJ whole genome shotgun (WGS) entry which is preliminary data.</text>
</comment>
<feature type="transmembrane region" description="Helical" evidence="5">
    <location>
        <begin position="93"/>
        <end position="113"/>
    </location>
</feature>
<dbReference type="Proteomes" id="UP000193920">
    <property type="component" value="Unassembled WGS sequence"/>
</dbReference>
<dbReference type="PANTHER" id="PTHR12652">
    <property type="entry name" value="PEROXISOMAL BIOGENESIS FACTOR 11"/>
    <property type="match status" value="1"/>
</dbReference>
<keyword evidence="7" id="KW-1185">Reference proteome</keyword>
<gene>
    <name evidence="6" type="ORF">LY90DRAFT_518145</name>
</gene>
<dbReference type="GO" id="GO:0016559">
    <property type="term" value="P:peroxisome fission"/>
    <property type="evidence" value="ECO:0007669"/>
    <property type="project" value="InterPro"/>
</dbReference>
<evidence type="ECO:0000313" key="7">
    <source>
        <dbReference type="Proteomes" id="UP000193920"/>
    </source>
</evidence>
<feature type="transmembrane region" description="Helical" evidence="5">
    <location>
        <begin position="125"/>
        <end position="147"/>
    </location>
</feature>
<evidence type="ECO:0000256" key="2">
    <source>
        <dbReference type="ARBA" id="ARBA00023136"/>
    </source>
</evidence>
<proteinExistence type="predicted"/>
<dbReference type="OrthoDB" id="411017at2759"/>
<sequence length="236" mass="28372">MSNKRSSIDKFLKYLNTTVGRDKINRILQYIFKFILALCIKYYNKEEINIWFRNIIKNIQLSRKFFRIGRPLEHLNTFYKTLNVKDDFSKYCVLFRNLSYAIYLTFDMIIWIHKSGILKYENINLISMNAQIFWLIGISSGIFNEIYKLKKKTEKYQIIKNIQIDNENENETKKKKINQQNNIFDKHYLILIQYLCDFFQPISSLGIYRIDPIYLALFGIISSILGIYFQWIKVNG</sequence>
<dbReference type="InterPro" id="IPR008733">
    <property type="entry name" value="PEX11"/>
</dbReference>
<evidence type="ECO:0000256" key="1">
    <source>
        <dbReference type="ARBA" id="ARBA00022593"/>
    </source>
</evidence>
<feature type="transmembrane region" description="Helical" evidence="5">
    <location>
        <begin position="213"/>
        <end position="232"/>
    </location>
</feature>
<evidence type="ECO:0000256" key="5">
    <source>
        <dbReference type="SAM" id="Phobius"/>
    </source>
</evidence>
<accession>A0A1Y1ZU85</accession>
<comment type="subcellular location">
    <subcellularLocation>
        <location evidence="4">Peroxisome membrane</location>
    </subcellularLocation>
</comment>
<keyword evidence="5" id="KW-0812">Transmembrane</keyword>
<dbReference type="AlphaFoldDB" id="A0A1Y1ZU85"/>
<keyword evidence="5" id="KW-1133">Transmembrane helix</keyword>
<keyword evidence="1" id="KW-0962">Peroxisome biogenesis</keyword>
<organism evidence="6 7">
    <name type="scientific">Neocallimastix californiae</name>
    <dbReference type="NCBI Taxonomy" id="1754190"/>
    <lineage>
        <taxon>Eukaryota</taxon>
        <taxon>Fungi</taxon>
        <taxon>Fungi incertae sedis</taxon>
        <taxon>Chytridiomycota</taxon>
        <taxon>Chytridiomycota incertae sedis</taxon>
        <taxon>Neocallimastigomycetes</taxon>
        <taxon>Neocallimastigales</taxon>
        <taxon>Neocallimastigaceae</taxon>
        <taxon>Neocallimastix</taxon>
    </lineage>
</organism>
<dbReference type="GO" id="GO:0005778">
    <property type="term" value="C:peroxisomal membrane"/>
    <property type="evidence" value="ECO:0007669"/>
    <property type="project" value="UniProtKB-SubCell"/>
</dbReference>
<evidence type="ECO:0000256" key="4">
    <source>
        <dbReference type="ARBA" id="ARBA00046271"/>
    </source>
</evidence>
<name>A0A1Y1ZU85_9FUNG</name>
<dbReference type="PANTHER" id="PTHR12652:SF50">
    <property type="entry name" value="PEROXIN 11"/>
    <property type="match status" value="1"/>
</dbReference>
<evidence type="ECO:0000313" key="6">
    <source>
        <dbReference type="EMBL" id="ORY13782.1"/>
    </source>
</evidence>